<dbReference type="EMBL" id="LAZR01010063">
    <property type="protein sequence ID" value="KKM69019.1"/>
    <property type="molecule type" value="Genomic_DNA"/>
</dbReference>
<accession>A0A0F9JGN8</accession>
<comment type="caution">
    <text evidence="1">The sequence shown here is derived from an EMBL/GenBank/DDBJ whole genome shotgun (WGS) entry which is preliminary data.</text>
</comment>
<gene>
    <name evidence="1" type="ORF">LCGC14_1455070</name>
</gene>
<sequence>MCKRGDTKLITVHHTGSIRHGNVFVDKCLVNIICALNTADVPIPTESSCCGHGEKAGYIKLSDGQILGIYPNKESFLENNP</sequence>
<reference evidence="1" key="1">
    <citation type="journal article" date="2015" name="Nature">
        <title>Complex archaea that bridge the gap between prokaryotes and eukaryotes.</title>
        <authorList>
            <person name="Spang A."/>
            <person name="Saw J.H."/>
            <person name="Jorgensen S.L."/>
            <person name="Zaremba-Niedzwiedzka K."/>
            <person name="Martijn J."/>
            <person name="Lind A.E."/>
            <person name="van Eijk R."/>
            <person name="Schleper C."/>
            <person name="Guy L."/>
            <person name="Ettema T.J."/>
        </authorList>
    </citation>
    <scope>NUCLEOTIDE SEQUENCE</scope>
</reference>
<organism evidence="1">
    <name type="scientific">marine sediment metagenome</name>
    <dbReference type="NCBI Taxonomy" id="412755"/>
    <lineage>
        <taxon>unclassified sequences</taxon>
        <taxon>metagenomes</taxon>
        <taxon>ecological metagenomes</taxon>
    </lineage>
</organism>
<dbReference type="AlphaFoldDB" id="A0A0F9JGN8"/>
<name>A0A0F9JGN8_9ZZZZ</name>
<proteinExistence type="predicted"/>
<protein>
    <submittedName>
        <fullName evidence="1">Uncharacterized protein</fullName>
    </submittedName>
</protein>
<evidence type="ECO:0000313" key="1">
    <source>
        <dbReference type="EMBL" id="KKM69019.1"/>
    </source>
</evidence>